<dbReference type="EMBL" id="BJYZ01000020">
    <property type="protein sequence ID" value="GEO40243.1"/>
    <property type="molecule type" value="Genomic_DNA"/>
</dbReference>
<dbReference type="InterPro" id="IPR002656">
    <property type="entry name" value="Acyl_transf_3_dom"/>
</dbReference>
<keyword evidence="1" id="KW-1133">Transmembrane helix</keyword>
<dbReference type="OrthoDB" id="505919at2"/>
<dbReference type="InterPro" id="IPR050879">
    <property type="entry name" value="Acyltransferase_3"/>
</dbReference>
<evidence type="ECO:0000259" key="2">
    <source>
        <dbReference type="Pfam" id="PF01757"/>
    </source>
</evidence>
<dbReference type="RefSeq" id="WP_044429561.1">
    <property type="nucleotide sequence ID" value="NZ_BJYZ01000020.1"/>
</dbReference>
<keyword evidence="1" id="KW-0472">Membrane</keyword>
<dbReference type="PANTHER" id="PTHR23028">
    <property type="entry name" value="ACETYLTRANSFERASE"/>
    <property type="match status" value="1"/>
</dbReference>
<sequence length="360" mass="40362">MKFTIISIQILRAFAALLVVFHHARYQIPEFEVFFHGEIWQFGQAGVDIFFVISGFIMWVTTHKRRTTPLRFMTNRIVRIVPLYWLLTLTVAGACLLAPHLFRGVMLTPEHVVKSLFFIPSFYPGLPTRIWPLLLPGWTLNYEMVFYLVFAVALLLPRRLMIPLIASLFVTAVAAGFIFDFDSAAGLFYTESLILEFVAGMMLGHFWLHGRLKMPTLPALAVIPVAVAALVVLAPFEAPETRMLVWGVPAILIVTASLSLDLRGRFASNRFLKLMGDASYSIYLTHILTLGVVRTVWSRLGLVERELDSACVYLVASIAVSVVVGITVYYLVELPLLRFFKRSKAAQPARASLPAAASTR</sequence>
<gene>
    <name evidence="3" type="ORF">SAE02_43910</name>
</gene>
<feature type="transmembrane region" description="Helical" evidence="1">
    <location>
        <begin position="130"/>
        <end position="155"/>
    </location>
</feature>
<comment type="caution">
    <text evidence="3">The sequence shown here is derived from an EMBL/GenBank/DDBJ whole genome shotgun (WGS) entry which is preliminary data.</text>
</comment>
<organism evidence="3 4">
    <name type="scientific">Skermanella aerolata</name>
    <dbReference type="NCBI Taxonomy" id="393310"/>
    <lineage>
        <taxon>Bacteria</taxon>
        <taxon>Pseudomonadati</taxon>
        <taxon>Pseudomonadota</taxon>
        <taxon>Alphaproteobacteria</taxon>
        <taxon>Rhodospirillales</taxon>
        <taxon>Azospirillaceae</taxon>
        <taxon>Skermanella</taxon>
    </lineage>
</organism>
<keyword evidence="4" id="KW-1185">Reference proteome</keyword>
<evidence type="ECO:0000313" key="3">
    <source>
        <dbReference type="EMBL" id="GEO40243.1"/>
    </source>
</evidence>
<feature type="transmembrane region" description="Helical" evidence="1">
    <location>
        <begin position="280"/>
        <end position="300"/>
    </location>
</feature>
<feature type="transmembrane region" description="Helical" evidence="1">
    <location>
        <begin position="217"/>
        <end position="236"/>
    </location>
</feature>
<dbReference type="GO" id="GO:0000271">
    <property type="term" value="P:polysaccharide biosynthetic process"/>
    <property type="evidence" value="ECO:0007669"/>
    <property type="project" value="TreeGrafter"/>
</dbReference>
<keyword evidence="3" id="KW-0012">Acyltransferase</keyword>
<feature type="transmembrane region" description="Helical" evidence="1">
    <location>
        <begin position="162"/>
        <end position="181"/>
    </location>
</feature>
<feature type="transmembrane region" description="Helical" evidence="1">
    <location>
        <begin position="312"/>
        <end position="332"/>
    </location>
</feature>
<dbReference type="Proteomes" id="UP000321523">
    <property type="component" value="Unassembled WGS sequence"/>
</dbReference>
<accession>A0A512DUU0</accession>
<protein>
    <submittedName>
        <fullName evidence="3">Acyltransferase</fullName>
    </submittedName>
</protein>
<feature type="domain" description="Acyltransferase 3" evidence="2">
    <location>
        <begin position="6"/>
        <end position="324"/>
    </location>
</feature>
<reference evidence="3 4" key="1">
    <citation type="submission" date="2019-07" db="EMBL/GenBank/DDBJ databases">
        <title>Whole genome shotgun sequence of Skermanella aerolata NBRC 106429.</title>
        <authorList>
            <person name="Hosoyama A."/>
            <person name="Uohara A."/>
            <person name="Ohji S."/>
            <person name="Ichikawa N."/>
        </authorList>
    </citation>
    <scope>NUCLEOTIDE SEQUENCE [LARGE SCALE GENOMIC DNA]</scope>
    <source>
        <strain evidence="3 4">NBRC 106429</strain>
    </source>
</reference>
<keyword evidence="3" id="KW-0808">Transferase</keyword>
<evidence type="ECO:0000313" key="4">
    <source>
        <dbReference type="Proteomes" id="UP000321523"/>
    </source>
</evidence>
<dbReference type="AlphaFoldDB" id="A0A512DUU0"/>
<feature type="transmembrane region" description="Helical" evidence="1">
    <location>
        <begin position="242"/>
        <end position="260"/>
    </location>
</feature>
<feature type="transmembrane region" description="Helical" evidence="1">
    <location>
        <begin position="39"/>
        <end position="60"/>
    </location>
</feature>
<feature type="transmembrane region" description="Helical" evidence="1">
    <location>
        <begin position="81"/>
        <end position="102"/>
    </location>
</feature>
<name>A0A512DUU0_9PROT</name>
<evidence type="ECO:0000256" key="1">
    <source>
        <dbReference type="SAM" id="Phobius"/>
    </source>
</evidence>
<dbReference type="GO" id="GO:0016747">
    <property type="term" value="F:acyltransferase activity, transferring groups other than amino-acyl groups"/>
    <property type="evidence" value="ECO:0007669"/>
    <property type="project" value="InterPro"/>
</dbReference>
<proteinExistence type="predicted"/>
<keyword evidence="1" id="KW-0812">Transmembrane</keyword>
<dbReference type="GO" id="GO:0016020">
    <property type="term" value="C:membrane"/>
    <property type="evidence" value="ECO:0007669"/>
    <property type="project" value="TreeGrafter"/>
</dbReference>
<dbReference type="PANTHER" id="PTHR23028:SF131">
    <property type="entry name" value="BLR2367 PROTEIN"/>
    <property type="match status" value="1"/>
</dbReference>
<dbReference type="Pfam" id="PF01757">
    <property type="entry name" value="Acyl_transf_3"/>
    <property type="match status" value="1"/>
</dbReference>